<dbReference type="InterPro" id="IPR011676">
    <property type="entry name" value="DUF1618"/>
</dbReference>
<evidence type="ECO:0000313" key="4">
    <source>
        <dbReference type="Proteomes" id="UP000298652"/>
    </source>
</evidence>
<evidence type="ECO:0000259" key="2">
    <source>
        <dbReference type="Pfam" id="PF07762"/>
    </source>
</evidence>
<feature type="region of interest" description="Disordered" evidence="1">
    <location>
        <begin position="462"/>
        <end position="485"/>
    </location>
</feature>
<feature type="region of interest" description="Disordered" evidence="1">
    <location>
        <begin position="642"/>
        <end position="664"/>
    </location>
</feature>
<dbReference type="Gramene" id="TKW16007">
    <property type="protein sequence ID" value="TKW16007"/>
    <property type="gene ID" value="SEVIR_5G270800v2"/>
</dbReference>
<sequence length="664" mass="74553">MAVSFWVADPPDMPFFSVVCSKPADSVSKSSDFRISPHAVGAEGRFVLLRARFFSRYCKDELFMYTAGDTESPSLERVPLPHDDDDDDLNAVVGCLHGVREFGIVPRGLHYLVAALCDSRDSSLDYQRHVYSSETTPSKNSAKHPNFKTSWSCQLHGAVVQMEMEFWSTSFAAPETSLLNLLVKLVGNYPPMPLVTKNVSFYSPEPHSPPEPRPSPPPWVKTIKPEKVITLGEGVLGWVDFSHSLLVCNLFQEQLPRASPRLFWDLTCVDGKLKFIEMEHGTEVPEKPSDPCDDDVLYDSELIRLLDSEDMDDKSESRHAWRDVTWSRTVSSNYWCKECVVDVAGIVVNESANYLLLPGLRGETVGKFKFRDLYSVFPILSIDNGDILYLKSSVEPSDQNGWVVTVDLGNKKVKALRAYPFENHDPTKQAFRTSTLSCHLVITPGIKVSTYRKITQVGKSANSSNSASKLKCTRDETQSSMQNDQSRMKQQRQVCVYVNSSHILVVLPDIGYLFLIGLMFVRLLAEKITLPLNKAPSIIQNDHISQVDPVQKILAPTPVLHGYVSYQPLWHQPPPWRQEQPCSEFEPHKASQPCFNKHNGASYHGYLQQLPAPNSVAYGTHSVYGNNQQQLQSLPPIYNLPASGSWQQPPPMQHQLKSSGVWTS</sequence>
<reference evidence="3" key="1">
    <citation type="submission" date="2019-03" db="EMBL/GenBank/DDBJ databases">
        <title>WGS assembly of Setaria viridis.</title>
        <authorList>
            <person name="Huang P."/>
            <person name="Jenkins J."/>
            <person name="Grimwood J."/>
            <person name="Barry K."/>
            <person name="Healey A."/>
            <person name="Mamidi S."/>
            <person name="Sreedasyam A."/>
            <person name="Shu S."/>
            <person name="Feldman M."/>
            <person name="Wu J."/>
            <person name="Yu Y."/>
            <person name="Chen C."/>
            <person name="Johnson J."/>
            <person name="Rokhsar D."/>
            <person name="Baxter I."/>
            <person name="Schmutz J."/>
            <person name="Brutnell T."/>
            <person name="Kellogg E."/>
        </authorList>
    </citation>
    <scope>NUCLEOTIDE SEQUENCE [LARGE SCALE GENOMIC DNA]</scope>
</reference>
<keyword evidence="4" id="KW-1185">Reference proteome</keyword>
<dbReference type="PANTHER" id="PTHR33074:SF83">
    <property type="entry name" value="EXPRESSED PROTEIN"/>
    <property type="match status" value="1"/>
</dbReference>
<protein>
    <recommendedName>
        <fullName evidence="2">DUF1618 domain-containing protein</fullName>
    </recommendedName>
</protein>
<dbReference type="PANTHER" id="PTHR33074">
    <property type="entry name" value="EXPRESSED PROTEIN-RELATED"/>
    <property type="match status" value="1"/>
</dbReference>
<feature type="domain" description="DUF1618" evidence="2">
    <location>
        <begin position="255"/>
        <end position="389"/>
    </location>
</feature>
<proteinExistence type="predicted"/>
<evidence type="ECO:0000256" key="1">
    <source>
        <dbReference type="SAM" id="MobiDB-lite"/>
    </source>
</evidence>
<organism evidence="3 4">
    <name type="scientific">Setaria viridis</name>
    <name type="common">Green bristlegrass</name>
    <name type="synonym">Setaria italica subsp. viridis</name>
    <dbReference type="NCBI Taxonomy" id="4556"/>
    <lineage>
        <taxon>Eukaryota</taxon>
        <taxon>Viridiplantae</taxon>
        <taxon>Streptophyta</taxon>
        <taxon>Embryophyta</taxon>
        <taxon>Tracheophyta</taxon>
        <taxon>Spermatophyta</taxon>
        <taxon>Magnoliopsida</taxon>
        <taxon>Liliopsida</taxon>
        <taxon>Poales</taxon>
        <taxon>Poaceae</taxon>
        <taxon>PACMAD clade</taxon>
        <taxon>Panicoideae</taxon>
        <taxon>Panicodae</taxon>
        <taxon>Paniceae</taxon>
        <taxon>Cenchrinae</taxon>
        <taxon>Setaria</taxon>
    </lineage>
</organism>
<evidence type="ECO:0000313" key="3">
    <source>
        <dbReference type="EMBL" id="TKW16007.1"/>
    </source>
</evidence>
<gene>
    <name evidence="3" type="ORF">SEVIR_5G270800v2</name>
</gene>
<accession>A0A4U6UXL3</accession>
<feature type="compositionally biased region" description="Polar residues" evidence="1">
    <location>
        <begin position="655"/>
        <end position="664"/>
    </location>
</feature>
<dbReference type="OMA" id="RIKHARN"/>
<dbReference type="EMBL" id="CM016556">
    <property type="protein sequence ID" value="TKW16007.1"/>
    <property type="molecule type" value="Genomic_DNA"/>
</dbReference>
<dbReference type="Pfam" id="PF07762">
    <property type="entry name" value="DUF1618"/>
    <property type="match status" value="1"/>
</dbReference>
<name>A0A4U6UXL3_SETVI</name>
<dbReference type="Proteomes" id="UP000298652">
    <property type="component" value="Chromosome 5"/>
</dbReference>
<dbReference type="AlphaFoldDB" id="A0A4U6UXL3"/>